<dbReference type="PANTHER" id="PTHR23513:SF11">
    <property type="entry name" value="STAPHYLOFERRIN A TRANSPORTER"/>
    <property type="match status" value="1"/>
</dbReference>
<dbReference type="STRING" id="546874.SAMN04488544_2812"/>
<feature type="transmembrane region" description="Helical" evidence="8">
    <location>
        <begin position="263"/>
        <end position="287"/>
    </location>
</feature>
<proteinExistence type="predicted"/>
<evidence type="ECO:0000256" key="2">
    <source>
        <dbReference type="ARBA" id="ARBA00022448"/>
    </source>
</evidence>
<feature type="transmembrane region" description="Helical" evidence="8">
    <location>
        <begin position="299"/>
        <end position="316"/>
    </location>
</feature>
<feature type="domain" description="Major facilitator superfamily (MFS) profile" evidence="9">
    <location>
        <begin position="46"/>
        <end position="441"/>
    </location>
</feature>
<dbReference type="PANTHER" id="PTHR23513">
    <property type="entry name" value="INTEGRAL MEMBRANE EFFLUX PROTEIN-RELATED"/>
    <property type="match status" value="1"/>
</dbReference>
<evidence type="ECO:0000256" key="8">
    <source>
        <dbReference type="SAM" id="Phobius"/>
    </source>
</evidence>
<feature type="transmembrane region" description="Helical" evidence="8">
    <location>
        <begin position="386"/>
        <end position="409"/>
    </location>
</feature>
<accession>A0A1H2MW45</accession>
<organism evidence="10 11">
    <name type="scientific">Microlunatus sagamiharensis</name>
    <dbReference type="NCBI Taxonomy" id="546874"/>
    <lineage>
        <taxon>Bacteria</taxon>
        <taxon>Bacillati</taxon>
        <taxon>Actinomycetota</taxon>
        <taxon>Actinomycetes</taxon>
        <taxon>Propionibacteriales</taxon>
        <taxon>Propionibacteriaceae</taxon>
        <taxon>Microlunatus</taxon>
    </lineage>
</organism>
<feature type="transmembrane region" description="Helical" evidence="8">
    <location>
        <begin position="183"/>
        <end position="206"/>
    </location>
</feature>
<keyword evidence="3" id="KW-1003">Cell membrane</keyword>
<evidence type="ECO:0000256" key="7">
    <source>
        <dbReference type="SAM" id="MobiDB-lite"/>
    </source>
</evidence>
<keyword evidence="6 8" id="KW-0472">Membrane</keyword>
<feature type="transmembrane region" description="Helical" evidence="8">
    <location>
        <begin position="328"/>
        <end position="346"/>
    </location>
</feature>
<feature type="transmembrane region" description="Helical" evidence="8">
    <location>
        <begin position="352"/>
        <end position="374"/>
    </location>
</feature>
<dbReference type="Pfam" id="PF05977">
    <property type="entry name" value="MFS_3"/>
    <property type="match status" value="1"/>
</dbReference>
<comment type="subcellular location">
    <subcellularLocation>
        <location evidence="1">Cell membrane</location>
        <topology evidence="1">Multi-pass membrane protein</topology>
    </subcellularLocation>
</comment>
<feature type="transmembrane region" description="Helical" evidence="8">
    <location>
        <begin position="55"/>
        <end position="75"/>
    </location>
</feature>
<evidence type="ECO:0000259" key="9">
    <source>
        <dbReference type="PROSITE" id="PS50850"/>
    </source>
</evidence>
<dbReference type="SUPFAM" id="SSF103473">
    <property type="entry name" value="MFS general substrate transporter"/>
    <property type="match status" value="1"/>
</dbReference>
<evidence type="ECO:0000256" key="6">
    <source>
        <dbReference type="ARBA" id="ARBA00023136"/>
    </source>
</evidence>
<dbReference type="Gene3D" id="1.20.1250.20">
    <property type="entry name" value="MFS general substrate transporter like domains"/>
    <property type="match status" value="1"/>
</dbReference>
<keyword evidence="11" id="KW-1185">Reference proteome</keyword>
<keyword evidence="4 8" id="KW-0812">Transmembrane</keyword>
<protein>
    <submittedName>
        <fullName evidence="10">Predicted arabinose efflux permease, MFS family</fullName>
    </submittedName>
</protein>
<reference evidence="11" key="1">
    <citation type="submission" date="2016-10" db="EMBL/GenBank/DDBJ databases">
        <authorList>
            <person name="Varghese N."/>
            <person name="Submissions S."/>
        </authorList>
    </citation>
    <scope>NUCLEOTIDE SEQUENCE [LARGE SCALE GENOMIC DNA]</scope>
    <source>
        <strain evidence="11">DSM 21743</strain>
    </source>
</reference>
<dbReference type="GO" id="GO:0022857">
    <property type="term" value="F:transmembrane transporter activity"/>
    <property type="evidence" value="ECO:0007669"/>
    <property type="project" value="InterPro"/>
</dbReference>
<feature type="transmembrane region" description="Helical" evidence="8">
    <location>
        <begin position="415"/>
        <end position="437"/>
    </location>
</feature>
<keyword evidence="5 8" id="KW-1133">Transmembrane helix</keyword>
<dbReference type="InterPro" id="IPR036259">
    <property type="entry name" value="MFS_trans_sf"/>
</dbReference>
<feature type="transmembrane region" description="Helical" evidence="8">
    <location>
        <begin position="212"/>
        <end position="232"/>
    </location>
</feature>
<dbReference type="RefSeq" id="WP_231918161.1">
    <property type="nucleotide sequence ID" value="NZ_LT629799.1"/>
</dbReference>
<dbReference type="CDD" id="cd06173">
    <property type="entry name" value="MFS_MefA_like"/>
    <property type="match status" value="1"/>
</dbReference>
<dbReference type="EMBL" id="LT629799">
    <property type="protein sequence ID" value="SDU97294.1"/>
    <property type="molecule type" value="Genomic_DNA"/>
</dbReference>
<feature type="transmembrane region" description="Helical" evidence="8">
    <location>
        <begin position="120"/>
        <end position="140"/>
    </location>
</feature>
<dbReference type="InterPro" id="IPR020846">
    <property type="entry name" value="MFS_dom"/>
</dbReference>
<dbReference type="Proteomes" id="UP000198825">
    <property type="component" value="Chromosome I"/>
</dbReference>
<gene>
    <name evidence="10" type="ORF">SAMN04488544_2812</name>
</gene>
<keyword evidence="2" id="KW-0813">Transport</keyword>
<evidence type="ECO:0000256" key="4">
    <source>
        <dbReference type="ARBA" id="ARBA00022692"/>
    </source>
</evidence>
<name>A0A1H2MW45_9ACTN</name>
<evidence type="ECO:0000256" key="1">
    <source>
        <dbReference type="ARBA" id="ARBA00004651"/>
    </source>
</evidence>
<evidence type="ECO:0000313" key="10">
    <source>
        <dbReference type="EMBL" id="SDU97294.1"/>
    </source>
</evidence>
<feature type="region of interest" description="Disordered" evidence="7">
    <location>
        <begin position="1"/>
        <end position="23"/>
    </location>
</feature>
<dbReference type="InterPro" id="IPR010290">
    <property type="entry name" value="TM_effector"/>
</dbReference>
<dbReference type="PROSITE" id="PS50850">
    <property type="entry name" value="MFS"/>
    <property type="match status" value="1"/>
</dbReference>
<evidence type="ECO:0000256" key="3">
    <source>
        <dbReference type="ARBA" id="ARBA00022475"/>
    </source>
</evidence>
<sequence length="463" mass="48172">MSAAPAEHALTTSAPSAAPPPDLPVDLHVDPAADLGATRVRRWPRAFAALEVRDYRLFLTSQVVATTGLWMQRIAQDWLVLELTGSVTAVGIAVALQFLPVLLLGLFGGVVTDRFPKRRILVVTQSTAALVAATLGTLALTGTVQAWHVFVLATVLGLVTVVDNPTRQVFVSELVGPAHIRNAVSLNSSVFQLGALVGPALSGVLIHAVGQGWSFLLNAASCLVVVSMVLVIRPKAALVPERSRGGSGELRAALRYIGRTSEVAWSIALAATIGLFGLNMPVILAAFADHVFTAGVSGYSLFNSLSAVGALTGAIVSARRQAAPRVRTLTATLVALGLTLMIAALAPSAWTFGIALVAIGFCTLQFLTGANSLVQTTATPALRGRVIGVYLLVLLGGQAIGGPAVGWLIDHVGARPSMLGCGALVALVSTGVGLLIARRSHLTLELELHGRSRLPLHIVPAHR</sequence>
<dbReference type="AlphaFoldDB" id="A0A1H2MW45"/>
<evidence type="ECO:0000256" key="5">
    <source>
        <dbReference type="ARBA" id="ARBA00022989"/>
    </source>
</evidence>
<feature type="transmembrane region" description="Helical" evidence="8">
    <location>
        <begin position="146"/>
        <end position="162"/>
    </location>
</feature>
<evidence type="ECO:0000313" key="11">
    <source>
        <dbReference type="Proteomes" id="UP000198825"/>
    </source>
</evidence>
<feature type="transmembrane region" description="Helical" evidence="8">
    <location>
        <begin position="87"/>
        <end position="108"/>
    </location>
</feature>
<dbReference type="GO" id="GO:0005886">
    <property type="term" value="C:plasma membrane"/>
    <property type="evidence" value="ECO:0007669"/>
    <property type="project" value="UniProtKB-SubCell"/>
</dbReference>